<feature type="domain" description="MobA/MobL protein" evidence="4">
    <location>
        <begin position="39"/>
        <end position="266"/>
    </location>
</feature>
<evidence type="ECO:0000313" key="5">
    <source>
        <dbReference type="EMBL" id="KXA16606.1"/>
    </source>
</evidence>
<name>A0A133NJY2_9FUSO</name>
<proteinExistence type="inferred from homology"/>
<evidence type="ECO:0000256" key="1">
    <source>
        <dbReference type="ARBA" id="ARBA00010873"/>
    </source>
</evidence>
<accession>A0A133NJY2</accession>
<comment type="caution">
    <text evidence="5">The sequence shown here is derived from an EMBL/GenBank/DDBJ whole genome shotgun (WGS) entry which is preliminary data.</text>
</comment>
<gene>
    <name evidence="5" type="ORF">HMPREF3206_00376</name>
</gene>
<dbReference type="Proteomes" id="UP000070617">
    <property type="component" value="Unassembled WGS sequence"/>
</dbReference>
<keyword evidence="6" id="KW-1185">Reference proteome</keyword>
<reference evidence="6" key="1">
    <citation type="submission" date="2016-01" db="EMBL/GenBank/DDBJ databases">
        <authorList>
            <person name="Mitreva M."/>
            <person name="Pepin K.H."/>
            <person name="Mihindukulasuriya K.A."/>
            <person name="Fulton R."/>
            <person name="Fronick C."/>
            <person name="O'Laughlin M."/>
            <person name="Miner T."/>
            <person name="Herter B."/>
            <person name="Rosa B.A."/>
            <person name="Cordes M."/>
            <person name="Tomlinson C."/>
            <person name="Wollam A."/>
            <person name="Palsikar V.B."/>
            <person name="Mardis E.R."/>
            <person name="Wilson R.K."/>
        </authorList>
    </citation>
    <scope>NUCLEOTIDE SEQUENCE [LARGE SCALE GENOMIC DNA]</scope>
    <source>
        <strain evidence="6">CMW8396</strain>
    </source>
</reference>
<evidence type="ECO:0000256" key="3">
    <source>
        <dbReference type="SAM" id="Coils"/>
    </source>
</evidence>
<dbReference type="NCBIfam" id="NF041496">
    <property type="entry name" value="MobQ"/>
    <property type="match status" value="1"/>
</dbReference>
<protein>
    <submittedName>
        <fullName evidence="5">MobA/MobL family protein</fullName>
    </submittedName>
</protein>
<feature type="coiled-coil region" evidence="3">
    <location>
        <begin position="479"/>
        <end position="506"/>
    </location>
</feature>
<evidence type="ECO:0000256" key="2">
    <source>
        <dbReference type="ARBA" id="ARBA00022971"/>
    </source>
</evidence>
<sequence length="567" mass="66994">MAIKNLLSLHLKQQKRKEVIKMADSFHFSVNIISRGKGKSAVASAAYISGEKIKNEWDGVTHDYTRKEKVLVKNIILPDHIPKEFNDRSTLWNKVEMAEKNSNAQLARQFIIGLPKELTLSENKNLVERFIKENLTSQGMIVDYAIHDESQDKNGNIHCHIMTIMRPINEKGEFLAKSKKEYILDEQGEKILNKNGKPKTRKVELTTWNDKGNVEKWRENFSDLCNEYLAKNKIEKRVDHRSFKRQNSDYLPTIHLGSAASAMERKGIETDKGNYNREIRKYNELVKTIKEEIKTLKDWIGNLLDNLSTAYEKFKDIERDKVIDNPKLFNLTNYLLTYSEIQKEKSKYLKGYAKTNKEKYDFKKLTSAYSYLRKNNIETIGQLQTKIETLKSNSYKINKKAKTIHKEMEDVEKKILYYEIYKDKKGVYEEYQKKNIFTKDTFYNKHKKDIDQYKVVSEKLKKLLSDKEKLSPKKWNEEKNLLMANLEEINREKDKIKDEYQEINHIKYSVDFVNKELGIDLSIEIDKLIKQGEKPSVIAQIKKFQDQVIKDNEYREMMKNKKMDQER</sequence>
<comment type="similarity">
    <text evidence="1">Belongs to the MobA/MobL family.</text>
</comment>
<keyword evidence="3" id="KW-0175">Coiled coil</keyword>
<dbReference type="InterPro" id="IPR005053">
    <property type="entry name" value="MobA_MobL"/>
</dbReference>
<evidence type="ECO:0000313" key="6">
    <source>
        <dbReference type="Proteomes" id="UP000070617"/>
    </source>
</evidence>
<keyword evidence="2" id="KW-0184">Conjugation</keyword>
<organism evidence="5 6">
    <name type="scientific">Fusobacterium equinum</name>
    <dbReference type="NCBI Taxonomy" id="134605"/>
    <lineage>
        <taxon>Bacteria</taxon>
        <taxon>Fusobacteriati</taxon>
        <taxon>Fusobacteriota</taxon>
        <taxon>Fusobacteriia</taxon>
        <taxon>Fusobacteriales</taxon>
        <taxon>Fusobacteriaceae</taxon>
        <taxon>Fusobacterium</taxon>
    </lineage>
</organism>
<dbReference type="Gene3D" id="3.30.930.30">
    <property type="match status" value="1"/>
</dbReference>
<dbReference type="STRING" id="134605.HMPREF3206_00376"/>
<evidence type="ECO:0000259" key="4">
    <source>
        <dbReference type="Pfam" id="PF03389"/>
    </source>
</evidence>
<dbReference type="PATRIC" id="fig|134605.3.peg.375"/>
<dbReference type="Pfam" id="PF03389">
    <property type="entry name" value="MobA_MobL"/>
    <property type="match status" value="1"/>
</dbReference>
<dbReference type="EMBL" id="LRPX01000008">
    <property type="protein sequence ID" value="KXA16606.1"/>
    <property type="molecule type" value="Genomic_DNA"/>
</dbReference>
<dbReference type="AlphaFoldDB" id="A0A133NJY2"/>